<proteinExistence type="predicted"/>
<sequence length="57" mass="6431">MLGDKIRTILATETSDMLKINRLTKDLEALFVQELYEATVGAVNRLYENKDDDNKGG</sequence>
<dbReference type="AlphaFoldDB" id="A0A6M3X6F7"/>
<organism evidence="1">
    <name type="scientific">viral metagenome</name>
    <dbReference type="NCBI Taxonomy" id="1070528"/>
    <lineage>
        <taxon>unclassified sequences</taxon>
        <taxon>metagenomes</taxon>
        <taxon>organismal metagenomes</taxon>
    </lineage>
</organism>
<dbReference type="EMBL" id="MT143966">
    <property type="protein sequence ID" value="QJH93322.1"/>
    <property type="molecule type" value="Genomic_DNA"/>
</dbReference>
<gene>
    <name evidence="1" type="ORF">MM171B04462_0008</name>
</gene>
<accession>A0A6M3X6F7</accession>
<protein>
    <submittedName>
        <fullName evidence="1">Uncharacterized protein</fullName>
    </submittedName>
</protein>
<reference evidence="1" key="1">
    <citation type="submission" date="2020-03" db="EMBL/GenBank/DDBJ databases">
        <title>The deep terrestrial virosphere.</title>
        <authorList>
            <person name="Holmfeldt K."/>
            <person name="Nilsson E."/>
            <person name="Simone D."/>
            <person name="Lopez-Fernandez M."/>
            <person name="Wu X."/>
            <person name="de Brujin I."/>
            <person name="Lundin D."/>
            <person name="Andersson A."/>
            <person name="Bertilsson S."/>
            <person name="Dopson M."/>
        </authorList>
    </citation>
    <scope>NUCLEOTIDE SEQUENCE</scope>
    <source>
        <strain evidence="1">MM171B04462</strain>
    </source>
</reference>
<name>A0A6M3X6F7_9ZZZZ</name>
<evidence type="ECO:0000313" key="1">
    <source>
        <dbReference type="EMBL" id="QJH93322.1"/>
    </source>
</evidence>